<dbReference type="PANTHER" id="PTHR24342">
    <property type="entry name" value="SERINE/THREONINE-PROTEIN KINASE 17"/>
    <property type="match status" value="1"/>
</dbReference>
<dbReference type="GO" id="GO:0004674">
    <property type="term" value="F:protein serine/threonine kinase activity"/>
    <property type="evidence" value="ECO:0007669"/>
    <property type="project" value="UniProtKB-KW"/>
</dbReference>
<dbReference type="Pfam" id="PF00069">
    <property type="entry name" value="Pkinase"/>
    <property type="match status" value="1"/>
</dbReference>
<gene>
    <name evidence="10" type="ORF">BV898_04182</name>
</gene>
<evidence type="ECO:0000256" key="1">
    <source>
        <dbReference type="ARBA" id="ARBA00022527"/>
    </source>
</evidence>
<evidence type="ECO:0000259" key="9">
    <source>
        <dbReference type="PROSITE" id="PS50011"/>
    </source>
</evidence>
<dbReference type="Gene3D" id="3.30.200.20">
    <property type="entry name" value="Phosphorylase Kinase, domain 1"/>
    <property type="match status" value="1"/>
</dbReference>
<evidence type="ECO:0000256" key="4">
    <source>
        <dbReference type="ARBA" id="ARBA00022777"/>
    </source>
</evidence>
<organism evidence="10 11">
    <name type="scientific">Hypsibius exemplaris</name>
    <name type="common">Freshwater tardigrade</name>
    <dbReference type="NCBI Taxonomy" id="2072580"/>
    <lineage>
        <taxon>Eukaryota</taxon>
        <taxon>Metazoa</taxon>
        <taxon>Ecdysozoa</taxon>
        <taxon>Tardigrada</taxon>
        <taxon>Eutardigrada</taxon>
        <taxon>Parachela</taxon>
        <taxon>Hypsibioidea</taxon>
        <taxon>Hypsibiidae</taxon>
        <taxon>Hypsibius</taxon>
    </lineage>
</organism>
<keyword evidence="3 6" id="KW-0547">Nucleotide-binding</keyword>
<dbReference type="InterPro" id="IPR000719">
    <property type="entry name" value="Prot_kinase_dom"/>
</dbReference>
<dbReference type="PANTHER" id="PTHR24342:SF20">
    <property type="entry name" value="MYOSIN LIGHT CHAIN KINASE, SMOOTH MUSCLE"/>
    <property type="match status" value="1"/>
</dbReference>
<feature type="compositionally biased region" description="Acidic residues" evidence="8">
    <location>
        <begin position="8"/>
        <end position="17"/>
    </location>
</feature>
<dbReference type="CDD" id="cd14103">
    <property type="entry name" value="STKc_MLCK"/>
    <property type="match status" value="1"/>
</dbReference>
<dbReference type="EMBL" id="MTYJ01000020">
    <property type="protein sequence ID" value="OQV21971.1"/>
    <property type="molecule type" value="Genomic_DNA"/>
</dbReference>
<dbReference type="GO" id="GO:0005524">
    <property type="term" value="F:ATP binding"/>
    <property type="evidence" value="ECO:0007669"/>
    <property type="project" value="UniProtKB-UniRule"/>
</dbReference>
<dbReference type="GO" id="GO:0043065">
    <property type="term" value="P:positive regulation of apoptotic process"/>
    <property type="evidence" value="ECO:0007669"/>
    <property type="project" value="TreeGrafter"/>
</dbReference>
<feature type="domain" description="Protein kinase" evidence="9">
    <location>
        <begin position="38"/>
        <end position="293"/>
    </location>
</feature>
<evidence type="ECO:0000256" key="2">
    <source>
        <dbReference type="ARBA" id="ARBA00022679"/>
    </source>
</evidence>
<dbReference type="FunFam" id="1.10.510.10:FF:000594">
    <property type="entry name" value="Myosin light chain kinase isoform-III"/>
    <property type="match status" value="1"/>
</dbReference>
<dbReference type="SMART" id="SM00220">
    <property type="entry name" value="S_TKc"/>
    <property type="match status" value="1"/>
</dbReference>
<evidence type="ECO:0000313" key="11">
    <source>
        <dbReference type="Proteomes" id="UP000192578"/>
    </source>
</evidence>
<sequence length="345" mass="39204">MSKKIDETEPDQEDDPPFEPRTIVIRKDPKSLSSLYHIMEDKELGRGKFGTVCKCKEKATSRILAAKTINIKRPQDRKEVENEIDVMRHLQHPRLLQLYDAFDDGTNMILITELVAGGELFERVIDDEFILTENVCKIFMRQICEGVEFMHTKSVIHLDMKPENILCVTQSGNRVKLIDFGLARHYDPAVEVKVMFGTPEFVAPEVVNFERITPATDMWSVGVICYILLSGLSPFMGDNDAETLSNVTQAEWDFNDESFDEISADAKDFITKLLIKDPAKRMTAKDCLNHKWLKQAKTVAAAKDSNKALSKVKLKRFVIRRRWQKAVNAILALRRMGASIGVAGK</sequence>
<evidence type="ECO:0000256" key="8">
    <source>
        <dbReference type="SAM" id="MobiDB-lite"/>
    </source>
</evidence>
<dbReference type="PROSITE" id="PS00107">
    <property type="entry name" value="PROTEIN_KINASE_ATP"/>
    <property type="match status" value="1"/>
</dbReference>
<dbReference type="PROSITE" id="PS00108">
    <property type="entry name" value="PROTEIN_KINASE_ST"/>
    <property type="match status" value="1"/>
</dbReference>
<evidence type="ECO:0000313" key="10">
    <source>
        <dbReference type="EMBL" id="OQV21971.1"/>
    </source>
</evidence>
<dbReference type="Gene3D" id="1.10.510.10">
    <property type="entry name" value="Transferase(Phosphotransferase) domain 1"/>
    <property type="match status" value="1"/>
</dbReference>
<dbReference type="GO" id="GO:0005634">
    <property type="term" value="C:nucleus"/>
    <property type="evidence" value="ECO:0007669"/>
    <property type="project" value="TreeGrafter"/>
</dbReference>
<comment type="caution">
    <text evidence="10">The sequence shown here is derived from an EMBL/GenBank/DDBJ whole genome shotgun (WGS) entry which is preliminary data.</text>
</comment>
<dbReference type="InterPro" id="IPR017441">
    <property type="entry name" value="Protein_kinase_ATP_BS"/>
</dbReference>
<dbReference type="GO" id="GO:0035556">
    <property type="term" value="P:intracellular signal transduction"/>
    <property type="evidence" value="ECO:0007669"/>
    <property type="project" value="TreeGrafter"/>
</dbReference>
<dbReference type="OrthoDB" id="10260894at2759"/>
<feature type="binding site" evidence="6">
    <location>
        <position position="67"/>
    </location>
    <ligand>
        <name>ATP</name>
        <dbReference type="ChEBI" id="CHEBI:30616"/>
    </ligand>
</feature>
<dbReference type="AlphaFoldDB" id="A0A1W0X3G2"/>
<dbReference type="Proteomes" id="UP000192578">
    <property type="component" value="Unassembled WGS sequence"/>
</dbReference>
<reference evidence="11" key="1">
    <citation type="submission" date="2017-01" db="EMBL/GenBank/DDBJ databases">
        <title>Comparative genomics of anhydrobiosis in the tardigrade Hypsibius dujardini.</title>
        <authorList>
            <person name="Yoshida Y."/>
            <person name="Koutsovoulos G."/>
            <person name="Laetsch D."/>
            <person name="Stevens L."/>
            <person name="Kumar S."/>
            <person name="Horikawa D."/>
            <person name="Ishino K."/>
            <person name="Komine S."/>
            <person name="Tomita M."/>
            <person name="Blaxter M."/>
            <person name="Arakawa K."/>
        </authorList>
    </citation>
    <scope>NUCLEOTIDE SEQUENCE [LARGE SCALE GENOMIC DNA]</scope>
    <source>
        <strain evidence="11">Z151</strain>
    </source>
</reference>
<accession>A0A1W0X3G2</accession>
<dbReference type="SUPFAM" id="SSF56112">
    <property type="entry name" value="Protein kinase-like (PK-like)"/>
    <property type="match status" value="1"/>
</dbReference>
<proteinExistence type="inferred from homology"/>
<evidence type="ECO:0000256" key="6">
    <source>
        <dbReference type="PROSITE-ProRule" id="PRU10141"/>
    </source>
</evidence>
<keyword evidence="5 6" id="KW-0067">ATP-binding</keyword>
<keyword evidence="1 7" id="KW-0723">Serine/threonine-protein kinase</keyword>
<dbReference type="InterPro" id="IPR008271">
    <property type="entry name" value="Ser/Thr_kinase_AS"/>
</dbReference>
<keyword evidence="2" id="KW-0808">Transferase</keyword>
<keyword evidence="11" id="KW-1185">Reference proteome</keyword>
<name>A0A1W0X3G2_HYPEX</name>
<dbReference type="PROSITE" id="PS50011">
    <property type="entry name" value="PROTEIN_KINASE_DOM"/>
    <property type="match status" value="1"/>
</dbReference>
<protein>
    <submittedName>
        <fullName evidence="10">Myosin light chain kinase, smooth muscle</fullName>
    </submittedName>
</protein>
<evidence type="ECO:0000256" key="7">
    <source>
        <dbReference type="RuleBase" id="RU000304"/>
    </source>
</evidence>
<dbReference type="InterPro" id="IPR011009">
    <property type="entry name" value="Kinase-like_dom_sf"/>
</dbReference>
<comment type="similarity">
    <text evidence="7">Belongs to the protein kinase superfamily.</text>
</comment>
<dbReference type="FunFam" id="3.30.200.20:FF:000315">
    <property type="entry name" value="Calcium-dependent protein kinase 3"/>
    <property type="match status" value="1"/>
</dbReference>
<keyword evidence="4 10" id="KW-0418">Kinase</keyword>
<evidence type="ECO:0000256" key="5">
    <source>
        <dbReference type="ARBA" id="ARBA00022840"/>
    </source>
</evidence>
<feature type="region of interest" description="Disordered" evidence="8">
    <location>
        <begin position="1"/>
        <end position="21"/>
    </location>
</feature>
<evidence type="ECO:0000256" key="3">
    <source>
        <dbReference type="ARBA" id="ARBA00022741"/>
    </source>
</evidence>